<dbReference type="Pfam" id="PF17863">
    <property type="entry name" value="AAA_lid_2"/>
    <property type="match status" value="1"/>
</dbReference>
<dbReference type="Proteomes" id="UP000217944">
    <property type="component" value="Unassembled WGS sequence"/>
</dbReference>
<dbReference type="InterPro" id="IPR027417">
    <property type="entry name" value="P-loop_NTPase"/>
</dbReference>
<dbReference type="Pfam" id="PF07726">
    <property type="entry name" value="AAA_3"/>
    <property type="match status" value="1"/>
</dbReference>
<gene>
    <name evidence="6" type="ORF">LNAT_P0347</name>
</gene>
<dbReference type="InterPro" id="IPR041628">
    <property type="entry name" value="ChlI/MoxR_AAA_lid"/>
</dbReference>
<dbReference type="FunFam" id="3.40.50.300:FF:000640">
    <property type="entry name" value="MoxR family ATPase"/>
    <property type="match status" value="1"/>
</dbReference>
<evidence type="ECO:0000259" key="5">
    <source>
        <dbReference type="Pfam" id="PF17863"/>
    </source>
</evidence>
<dbReference type="PANTHER" id="PTHR42759:SF1">
    <property type="entry name" value="MAGNESIUM-CHELATASE SUBUNIT CHLD"/>
    <property type="match status" value="1"/>
</dbReference>
<protein>
    <submittedName>
        <fullName evidence="6">MoxR-like ATPase</fullName>
    </submittedName>
</protein>
<sequence>MDIIQQIKREIQKVIVGQEKLIDSLILALITNSHLLIEGVPGIAKTTSVNTLAKTIDLDFKRVQFTPDLLPSDITGIEIFNPKTDEFETKKGPVFTNLLLADEINRAPAKVQSALLEVMQERQVTIGNNTYKLQEPFLVIATQNPIEEEGTYPLPAAALDRFLMKIIINYNNFEEEIEIIKRLDLKKEINKVAGKKDILNLREKIKEVHIDEELIKYIAKIVDATRSPEKYNLDIDEYIEYGASPRATISLYNAARAYALMQNKDYVTPLDIAKLAPDILRHRMILSYKAEIDEIDEDKIINKILETIPLP</sequence>
<dbReference type="Gene3D" id="1.10.8.80">
    <property type="entry name" value="Magnesium chelatase subunit I, C-Terminal domain"/>
    <property type="match status" value="1"/>
</dbReference>
<feature type="domain" description="ATPase AAA-3" evidence="4">
    <location>
        <begin position="34"/>
        <end position="164"/>
    </location>
</feature>
<evidence type="ECO:0000256" key="1">
    <source>
        <dbReference type="ARBA" id="ARBA00022741"/>
    </source>
</evidence>
<accession>A0A292Y8C6</accession>
<feature type="domain" description="ChlI/MoxR AAA lid" evidence="5">
    <location>
        <begin position="235"/>
        <end position="304"/>
    </location>
</feature>
<dbReference type="InterPro" id="IPR050764">
    <property type="entry name" value="CbbQ/NirQ/NorQ/GpvN"/>
</dbReference>
<dbReference type="GO" id="GO:0005524">
    <property type="term" value="F:ATP binding"/>
    <property type="evidence" value="ECO:0007669"/>
    <property type="project" value="UniProtKB-KW"/>
</dbReference>
<keyword evidence="2" id="KW-0067">ATP-binding</keyword>
<comment type="similarity">
    <text evidence="3">Belongs to the MoxR family.</text>
</comment>
<dbReference type="PIRSF" id="PIRSF002849">
    <property type="entry name" value="AAA_ATPase_chaperone_MoxR_prd"/>
    <property type="match status" value="1"/>
</dbReference>
<organism evidence="6 7">
    <name type="scientific">Lebetimonas natsushimae</name>
    <dbReference type="NCBI Taxonomy" id="1936991"/>
    <lineage>
        <taxon>Bacteria</taxon>
        <taxon>Pseudomonadati</taxon>
        <taxon>Campylobacterota</taxon>
        <taxon>Epsilonproteobacteria</taxon>
        <taxon>Nautiliales</taxon>
        <taxon>Nautiliaceae</taxon>
        <taxon>Lebetimonas</taxon>
    </lineage>
</organism>
<reference evidence="6 7" key="1">
    <citation type="journal article" date="2017" name="Syst. Appl. Microbiol.">
        <title>Lebetimonas natsushimae sp. nov., a novel strictly anaerobic, moderately thermophilic chemoautotroph isolated from a deep-sea hydrothermal vent polychaete nest in the Mid-Okinawa Trough.</title>
        <authorList>
            <person name="Nagata R."/>
            <person name="Takaki Y."/>
            <person name="Tame A."/>
            <person name="Nunoura T."/>
            <person name="Muto H."/>
            <person name="Mino S."/>
            <person name="Sawayama S."/>
            <person name="Takai K."/>
            <person name="Nakagawa S."/>
        </authorList>
    </citation>
    <scope>NUCLEOTIDE SEQUENCE [LARGE SCALE GENOMIC DNA]</scope>
    <source>
        <strain evidence="6 7">HS1857</strain>
    </source>
</reference>
<keyword evidence="7" id="KW-1185">Reference proteome</keyword>
<dbReference type="EMBL" id="BDME01000001">
    <property type="protein sequence ID" value="GAX87052.1"/>
    <property type="molecule type" value="Genomic_DNA"/>
</dbReference>
<comment type="caution">
    <text evidence="6">The sequence shown here is derived from an EMBL/GenBank/DDBJ whole genome shotgun (WGS) entry which is preliminary data.</text>
</comment>
<dbReference type="PANTHER" id="PTHR42759">
    <property type="entry name" value="MOXR FAMILY PROTEIN"/>
    <property type="match status" value="1"/>
</dbReference>
<name>A0A292Y8C6_9BACT</name>
<dbReference type="SUPFAM" id="SSF52540">
    <property type="entry name" value="P-loop containing nucleoside triphosphate hydrolases"/>
    <property type="match status" value="1"/>
</dbReference>
<evidence type="ECO:0000256" key="3">
    <source>
        <dbReference type="ARBA" id="ARBA00061607"/>
    </source>
</evidence>
<evidence type="ECO:0000259" key="4">
    <source>
        <dbReference type="Pfam" id="PF07726"/>
    </source>
</evidence>
<proteinExistence type="inferred from homology"/>
<evidence type="ECO:0000256" key="2">
    <source>
        <dbReference type="ARBA" id="ARBA00022840"/>
    </source>
</evidence>
<dbReference type="AlphaFoldDB" id="A0A292Y8C6"/>
<evidence type="ECO:0000313" key="7">
    <source>
        <dbReference type="Proteomes" id="UP000217944"/>
    </source>
</evidence>
<dbReference type="Gene3D" id="3.40.50.300">
    <property type="entry name" value="P-loop containing nucleotide triphosphate hydrolases"/>
    <property type="match status" value="1"/>
</dbReference>
<dbReference type="InterPro" id="IPR011703">
    <property type="entry name" value="ATPase_AAA-3"/>
</dbReference>
<evidence type="ECO:0000313" key="6">
    <source>
        <dbReference type="EMBL" id="GAX87052.1"/>
    </source>
</evidence>
<dbReference type="GO" id="GO:0016887">
    <property type="term" value="F:ATP hydrolysis activity"/>
    <property type="evidence" value="ECO:0007669"/>
    <property type="project" value="InterPro"/>
</dbReference>
<keyword evidence="1" id="KW-0547">Nucleotide-binding</keyword>